<dbReference type="STRING" id="39962.Lmor_2282"/>
<dbReference type="Proteomes" id="UP000054985">
    <property type="component" value="Unassembled WGS sequence"/>
</dbReference>
<evidence type="ECO:0000313" key="3">
    <source>
        <dbReference type="Proteomes" id="UP000054985"/>
    </source>
</evidence>
<dbReference type="EMBL" id="LNYN01000029">
    <property type="protein sequence ID" value="KTD32344.1"/>
    <property type="molecule type" value="Genomic_DNA"/>
</dbReference>
<reference evidence="2 4" key="2">
    <citation type="submission" date="2018-06" db="EMBL/GenBank/DDBJ databases">
        <authorList>
            <consortium name="Pathogen Informatics"/>
            <person name="Doyle S."/>
        </authorList>
    </citation>
    <scope>NUCLEOTIDE SEQUENCE [LARGE SCALE GENOMIC DNA]</scope>
    <source>
        <strain evidence="2 4">NCTC12239</strain>
    </source>
</reference>
<keyword evidence="3" id="KW-1185">Reference proteome</keyword>
<dbReference type="RefSeq" id="WP_028383048.1">
    <property type="nucleotide sequence ID" value="NZ_CAAAJG010000003.1"/>
</dbReference>
<accession>A0A378JZI8</accession>
<dbReference type="Proteomes" id="UP000254040">
    <property type="component" value="Unassembled WGS sequence"/>
</dbReference>
<dbReference type="OrthoDB" id="5659818at2"/>
<dbReference type="Pfam" id="PF11185">
    <property type="entry name" value="DUF2971"/>
    <property type="match status" value="1"/>
</dbReference>
<dbReference type="EMBL" id="UGOG01000001">
    <property type="protein sequence ID" value="STX62439.1"/>
    <property type="molecule type" value="Genomic_DNA"/>
</dbReference>
<evidence type="ECO:0000313" key="2">
    <source>
        <dbReference type="EMBL" id="STX62439.1"/>
    </source>
</evidence>
<evidence type="ECO:0000313" key="1">
    <source>
        <dbReference type="EMBL" id="KTD32344.1"/>
    </source>
</evidence>
<sequence length="263" mass="31123">MGINLKINELYTTDYVAHYTKAQIAIKSILPNQTIKLGNALSVNDPYENKLSWFEDDCSTNAKDYVFDRDEAKKILGQRIKLFCTTRCKLENENEIFSYIHGLKNSYFSIPSMWAHYGDNHAGVCLIFDKEILNEQIKKGRSDQFLSKKVEYEDYTPHLSAEVNRSNLKTYLENPKIFNEFCYPYIKDVFFKKNICWSYEDEYRWLLLTENEDELLVNYQNSLKALVLGADFDYENNFQSILDFKVPCYSLRFEYGKYIIIRE</sequence>
<evidence type="ECO:0000313" key="4">
    <source>
        <dbReference type="Proteomes" id="UP000254040"/>
    </source>
</evidence>
<proteinExistence type="predicted"/>
<name>A0A378JZI8_9GAMM</name>
<dbReference type="AlphaFoldDB" id="A0A378JZI8"/>
<gene>
    <name evidence="1" type="ORF">Lmor_2282</name>
    <name evidence="2" type="ORF">NCTC12239_01371</name>
</gene>
<dbReference type="InterPro" id="IPR021352">
    <property type="entry name" value="DUF2971"/>
</dbReference>
<protein>
    <submittedName>
        <fullName evidence="2">Protein of uncharacterized function (DUF2971)</fullName>
    </submittedName>
</protein>
<reference evidence="1 3" key="1">
    <citation type="submission" date="2015-11" db="EMBL/GenBank/DDBJ databases">
        <title>Genomic analysis of 38 Legionella species identifies large and diverse effector repertoires.</title>
        <authorList>
            <person name="Burstein D."/>
            <person name="Amaro F."/>
            <person name="Zusman T."/>
            <person name="Lifshitz Z."/>
            <person name="Cohen O."/>
            <person name="Gilbert J.A."/>
            <person name="Pupko T."/>
            <person name="Shuman H.A."/>
            <person name="Segal G."/>
        </authorList>
    </citation>
    <scope>NUCLEOTIDE SEQUENCE [LARGE SCALE GENOMIC DNA]</scope>
    <source>
        <strain evidence="1 3">ATCC 43877</strain>
    </source>
</reference>
<organism evidence="2 4">
    <name type="scientific">Legionella moravica</name>
    <dbReference type="NCBI Taxonomy" id="39962"/>
    <lineage>
        <taxon>Bacteria</taxon>
        <taxon>Pseudomonadati</taxon>
        <taxon>Pseudomonadota</taxon>
        <taxon>Gammaproteobacteria</taxon>
        <taxon>Legionellales</taxon>
        <taxon>Legionellaceae</taxon>
        <taxon>Legionella</taxon>
    </lineage>
</organism>